<dbReference type="GO" id="GO:0003700">
    <property type="term" value="F:DNA-binding transcription factor activity"/>
    <property type="evidence" value="ECO:0007669"/>
    <property type="project" value="InterPro"/>
</dbReference>
<accession>A0A7S7M8S8</accession>
<feature type="domain" description="HTH gntR-type" evidence="4">
    <location>
        <begin position="7"/>
        <end position="75"/>
    </location>
</feature>
<dbReference type="RefSeq" id="WP_194371138.1">
    <property type="nucleotide sequence ID" value="NZ_CP063767.1"/>
</dbReference>
<dbReference type="PRINTS" id="PR00035">
    <property type="entry name" value="HTHGNTR"/>
</dbReference>
<dbReference type="PROSITE" id="PS50949">
    <property type="entry name" value="HTH_GNTR"/>
    <property type="match status" value="1"/>
</dbReference>
<dbReference type="SMART" id="SM00345">
    <property type="entry name" value="HTH_GNTR"/>
    <property type="match status" value="1"/>
</dbReference>
<dbReference type="GO" id="GO:0045892">
    <property type="term" value="P:negative regulation of DNA-templated transcription"/>
    <property type="evidence" value="ECO:0007669"/>
    <property type="project" value="TreeGrafter"/>
</dbReference>
<evidence type="ECO:0000256" key="1">
    <source>
        <dbReference type="ARBA" id="ARBA00023015"/>
    </source>
</evidence>
<dbReference type="Pfam" id="PF00392">
    <property type="entry name" value="GntR"/>
    <property type="match status" value="1"/>
</dbReference>
<dbReference type="EMBL" id="CP063767">
    <property type="protein sequence ID" value="QOY60562.1"/>
    <property type="molecule type" value="Genomic_DNA"/>
</dbReference>
<dbReference type="InterPro" id="IPR011663">
    <property type="entry name" value="UTRA"/>
</dbReference>
<dbReference type="AlphaFoldDB" id="A0A7S7M8S8"/>
<evidence type="ECO:0000256" key="2">
    <source>
        <dbReference type="ARBA" id="ARBA00023125"/>
    </source>
</evidence>
<dbReference type="PANTHER" id="PTHR44846">
    <property type="entry name" value="MANNOSYL-D-GLYCERATE TRANSPORT/METABOLISM SYSTEM REPRESSOR MNGR-RELATED"/>
    <property type="match status" value="1"/>
</dbReference>
<dbReference type="FunFam" id="1.10.10.10:FF:000079">
    <property type="entry name" value="GntR family transcriptional regulator"/>
    <property type="match status" value="1"/>
</dbReference>
<dbReference type="SUPFAM" id="SSF64288">
    <property type="entry name" value="Chorismate lyase-like"/>
    <property type="match status" value="1"/>
</dbReference>
<organism evidence="5 6">
    <name type="scientific">Thermophilibacter immobilis</name>
    <dbReference type="NCBI Taxonomy" id="2779519"/>
    <lineage>
        <taxon>Bacteria</taxon>
        <taxon>Bacillati</taxon>
        <taxon>Actinomycetota</taxon>
        <taxon>Coriobacteriia</taxon>
        <taxon>Coriobacteriales</taxon>
        <taxon>Atopobiaceae</taxon>
        <taxon>Thermophilibacter</taxon>
    </lineage>
</organism>
<evidence type="ECO:0000313" key="5">
    <source>
        <dbReference type="EMBL" id="QOY60562.1"/>
    </source>
</evidence>
<keyword evidence="2" id="KW-0238">DNA-binding</keyword>
<protein>
    <submittedName>
        <fullName evidence="5">GntR family transcriptional regulator</fullName>
    </submittedName>
</protein>
<dbReference type="SUPFAM" id="SSF46785">
    <property type="entry name" value="Winged helix' DNA-binding domain"/>
    <property type="match status" value="1"/>
</dbReference>
<gene>
    <name evidence="5" type="ORF">INP52_09255</name>
</gene>
<dbReference type="PANTHER" id="PTHR44846:SF1">
    <property type="entry name" value="MANNOSYL-D-GLYCERATE TRANSPORT_METABOLISM SYSTEM REPRESSOR MNGR-RELATED"/>
    <property type="match status" value="1"/>
</dbReference>
<dbReference type="Gene3D" id="1.10.10.10">
    <property type="entry name" value="Winged helix-like DNA-binding domain superfamily/Winged helix DNA-binding domain"/>
    <property type="match status" value="1"/>
</dbReference>
<dbReference type="InterPro" id="IPR050679">
    <property type="entry name" value="Bact_HTH_transcr_reg"/>
</dbReference>
<dbReference type="Pfam" id="PF07702">
    <property type="entry name" value="UTRA"/>
    <property type="match status" value="1"/>
</dbReference>
<dbReference type="CDD" id="cd07377">
    <property type="entry name" value="WHTH_GntR"/>
    <property type="match status" value="1"/>
</dbReference>
<evidence type="ECO:0000259" key="4">
    <source>
        <dbReference type="PROSITE" id="PS50949"/>
    </source>
</evidence>
<dbReference type="InterPro" id="IPR036390">
    <property type="entry name" value="WH_DNA-bd_sf"/>
</dbReference>
<dbReference type="GO" id="GO:0003677">
    <property type="term" value="F:DNA binding"/>
    <property type="evidence" value="ECO:0007669"/>
    <property type="project" value="UniProtKB-KW"/>
</dbReference>
<dbReference type="Proteomes" id="UP000593735">
    <property type="component" value="Chromosome"/>
</dbReference>
<evidence type="ECO:0000256" key="3">
    <source>
        <dbReference type="ARBA" id="ARBA00023163"/>
    </source>
</evidence>
<keyword evidence="6" id="KW-1185">Reference proteome</keyword>
<keyword evidence="3" id="KW-0804">Transcription</keyword>
<dbReference type="SMART" id="SM00866">
    <property type="entry name" value="UTRA"/>
    <property type="match status" value="1"/>
</dbReference>
<dbReference type="InterPro" id="IPR036388">
    <property type="entry name" value="WH-like_DNA-bd_sf"/>
</dbReference>
<sequence length="240" mass="27061">MTDLGSTPLYQQIYADIKDSIESGVYKTGDRIPSEAELSKEYDVSRITVRRAIEGLCSDGFLNKKQGRGTFVGKSRLYRRLSQSREVRSFSSMCKDGGVMQGAHLIDRQIVPARPQEIEFFGIEEGALLLYIHRIRTADEVPVLDENIFLPYDWAATLFSMPLENKSIFDTLYEVTGRRPVSSTIWRISAVRATVEQSSRLDIPVGDPLIYTINHYVDSGGNPACIGRDYFVGSRYELSL</sequence>
<dbReference type="InterPro" id="IPR000524">
    <property type="entry name" value="Tscrpt_reg_HTH_GntR"/>
</dbReference>
<reference evidence="5 6" key="1">
    <citation type="submission" date="2020-10" db="EMBL/GenBank/DDBJ databases">
        <title>Olsenella immobilis sp.nov., isolated from the mud in a fermentation cellar used for the production of Chinese strong-flavoured liquor.</title>
        <authorList>
            <person name="Lu L."/>
        </authorList>
    </citation>
    <scope>NUCLEOTIDE SEQUENCE [LARGE SCALE GENOMIC DNA]</scope>
    <source>
        <strain evidence="5 6">LZLJ-2</strain>
    </source>
</reference>
<keyword evidence="1" id="KW-0805">Transcription regulation</keyword>
<dbReference type="InterPro" id="IPR028978">
    <property type="entry name" value="Chorismate_lyase_/UTRA_dom_sf"/>
</dbReference>
<dbReference type="Gene3D" id="3.40.1410.10">
    <property type="entry name" value="Chorismate lyase-like"/>
    <property type="match status" value="1"/>
</dbReference>
<evidence type="ECO:0000313" key="6">
    <source>
        <dbReference type="Proteomes" id="UP000593735"/>
    </source>
</evidence>
<name>A0A7S7M8S8_9ACTN</name>
<proteinExistence type="predicted"/>
<dbReference type="KEGG" id="tio:INP52_09255"/>